<keyword evidence="3" id="KW-1185">Reference proteome</keyword>
<dbReference type="RefSeq" id="XP_003371548.1">
    <property type="nucleotide sequence ID" value="XM_003371500.1"/>
</dbReference>
<dbReference type="Proteomes" id="UP000054776">
    <property type="component" value="Unassembled WGS sequence"/>
</dbReference>
<feature type="chain" id="PRO_5010495858" evidence="1">
    <location>
        <begin position="23"/>
        <end position="227"/>
    </location>
</feature>
<accession>E5SRS6</accession>
<name>E5SRS6_TRISP</name>
<organism evidence="2 3">
    <name type="scientific">Trichinella spiralis</name>
    <name type="common">Trichina worm</name>
    <dbReference type="NCBI Taxonomy" id="6334"/>
    <lineage>
        <taxon>Eukaryota</taxon>
        <taxon>Metazoa</taxon>
        <taxon>Ecdysozoa</taxon>
        <taxon>Nematoda</taxon>
        <taxon>Enoplea</taxon>
        <taxon>Dorylaimia</taxon>
        <taxon>Trichinellida</taxon>
        <taxon>Trichinellidae</taxon>
        <taxon>Trichinella</taxon>
    </lineage>
</organism>
<sequence>MIRWKMGIWEKTFRLRLGGGLALAVQVCRSSSVQLRPLMTGLKKAAALRNKHLPEPEKLLRRGKAATCQPSSPSTGVNVGLAEAPASGDHRAVRCDWKIIILEINIRIRIKKISRLHTVRLIVWENDPSLPVRVHSRVRIGFVQFSYQLLTSLGVSAVIMGVDRWTVVTKWLCWWWWWWWIFSLLTSRGPQMTGNGPEKRHLCRIKMAKCSGTQASALIAAHFQARR</sequence>
<keyword evidence="1" id="KW-0732">Signal</keyword>
<dbReference type="AlphaFoldDB" id="E5SRS6"/>
<reference evidence="2 3" key="1">
    <citation type="submission" date="2015-01" db="EMBL/GenBank/DDBJ databases">
        <title>Evolution of Trichinella species and genotypes.</title>
        <authorList>
            <person name="Korhonen P.K."/>
            <person name="Edoardo P."/>
            <person name="Giuseppe L.R."/>
            <person name="Gasser R.B."/>
        </authorList>
    </citation>
    <scope>NUCLEOTIDE SEQUENCE [LARGE SCALE GENOMIC DNA]</scope>
    <source>
        <strain evidence="2">ISS3</strain>
    </source>
</reference>
<protein>
    <submittedName>
        <fullName evidence="2">Uncharacterized protein</fullName>
    </submittedName>
</protein>
<dbReference type="OrthoDB" id="5920705at2759"/>
<evidence type="ECO:0000313" key="2">
    <source>
        <dbReference type="EMBL" id="KRY29970.1"/>
    </source>
</evidence>
<feature type="signal peptide" evidence="1">
    <location>
        <begin position="1"/>
        <end position="22"/>
    </location>
</feature>
<proteinExistence type="predicted"/>
<dbReference type="InParanoid" id="E5SRS6"/>
<dbReference type="KEGG" id="tsp:Tsp_12070"/>
<comment type="caution">
    <text evidence="2">The sequence shown here is derived from an EMBL/GenBank/DDBJ whole genome shotgun (WGS) entry which is preliminary data.</text>
</comment>
<evidence type="ECO:0000313" key="3">
    <source>
        <dbReference type="Proteomes" id="UP000054776"/>
    </source>
</evidence>
<dbReference type="EMBL" id="JYDH01000154">
    <property type="protein sequence ID" value="KRY29970.1"/>
    <property type="molecule type" value="Genomic_DNA"/>
</dbReference>
<dbReference type="HOGENOM" id="CLU_1221113_0_0_1"/>
<gene>
    <name evidence="2" type="ORF">T01_8845</name>
</gene>
<evidence type="ECO:0000256" key="1">
    <source>
        <dbReference type="SAM" id="SignalP"/>
    </source>
</evidence>